<keyword evidence="5" id="KW-1185">Reference proteome</keyword>
<dbReference type="OrthoDB" id="9801773at2"/>
<dbReference type="InterPro" id="IPR023393">
    <property type="entry name" value="START-like_dom_sf"/>
</dbReference>
<name>A0A1I2TLL3_9CORY</name>
<sequence length="462" mass="50257">MSFKASHVVPVDRRTAWTWHTRPGALTRLTPPFWPMTPIKQATHLANGTTVLGLPAGLKWIARHDLSGYVRGYQFTDVCVNAPLKSLANWRHTHEFFDHPDGCLIKDTVHTRLPKMALTSAFAYRQHQLIQDLSALHRFAALRKETSENPDEPLCIALSGSHGLVGRALKAQLETLGHKVIALVRSNPEEDQRTWDPEHPAANLLEGCDALIHLAGEPIFGRFNDSHKQALRDSRVGPTKELATLVAHTPGCDTMICASAVGFYGSSRGEEKLSETSEPGEGFLAQLCQDWEDACQPARDAGKRVVNVRTGVVMSGAGGMLPVLKALFSTGLGGAFAGQNPWMSWISHDDLGDIYIRALLDPRIEGPVNAAAPNPVTNADMTADLGRLLHRPTWFPIPTIGPKLLLGKEGAQELALADQRVLPTVLQEAGHTFRYPIIGSCLAHELGNESLWSPGEVATLGG</sequence>
<dbReference type="InterPro" id="IPR001509">
    <property type="entry name" value="Epimerase_deHydtase"/>
</dbReference>
<dbReference type="PANTHER" id="PTHR11092">
    <property type="entry name" value="SUGAR NUCLEOTIDE EPIMERASE RELATED"/>
    <property type="match status" value="1"/>
</dbReference>
<dbReference type="Gene3D" id="3.40.50.720">
    <property type="entry name" value="NAD(P)-binding Rossmann-like Domain"/>
    <property type="match status" value="1"/>
</dbReference>
<dbReference type="CDD" id="cd07820">
    <property type="entry name" value="SRPBCC_3"/>
    <property type="match status" value="1"/>
</dbReference>
<evidence type="ECO:0000313" key="5">
    <source>
        <dbReference type="Proteomes" id="UP000199065"/>
    </source>
</evidence>
<comment type="similarity">
    <text evidence="1">Belongs to the NAD(P)-dependent epimerase/dehydratase family. SDR39U1 subfamily.</text>
</comment>
<dbReference type="Proteomes" id="UP000199065">
    <property type="component" value="Unassembled WGS sequence"/>
</dbReference>
<dbReference type="STRING" id="185761.SAMN05660282_01535"/>
<evidence type="ECO:0000313" key="4">
    <source>
        <dbReference type="EMBL" id="SFG65790.1"/>
    </source>
</evidence>
<dbReference type="InterPro" id="IPR013549">
    <property type="entry name" value="DUF1731"/>
</dbReference>
<evidence type="ECO:0000256" key="1">
    <source>
        <dbReference type="ARBA" id="ARBA00009353"/>
    </source>
</evidence>
<dbReference type="SUPFAM" id="SSF51735">
    <property type="entry name" value="NAD(P)-binding Rossmann-fold domains"/>
    <property type="match status" value="1"/>
</dbReference>
<accession>A0A1I2TLL3</accession>
<dbReference type="RefSeq" id="WP_092286089.1">
    <property type="nucleotide sequence ID" value="NZ_FOPJ01000009.1"/>
</dbReference>
<dbReference type="Gene3D" id="3.30.530.20">
    <property type="match status" value="1"/>
</dbReference>
<dbReference type="PANTHER" id="PTHR11092:SF0">
    <property type="entry name" value="EPIMERASE FAMILY PROTEIN SDR39U1"/>
    <property type="match status" value="1"/>
</dbReference>
<dbReference type="NCBIfam" id="TIGR01777">
    <property type="entry name" value="yfcH"/>
    <property type="match status" value="1"/>
</dbReference>
<evidence type="ECO:0008006" key="6">
    <source>
        <dbReference type="Google" id="ProtNLM"/>
    </source>
</evidence>
<dbReference type="SUPFAM" id="SSF55961">
    <property type="entry name" value="Bet v1-like"/>
    <property type="match status" value="1"/>
</dbReference>
<dbReference type="Pfam" id="PF08338">
    <property type="entry name" value="DUF1731"/>
    <property type="match status" value="1"/>
</dbReference>
<dbReference type="AlphaFoldDB" id="A0A1I2TLL3"/>
<feature type="domain" description="DUF1731" evidence="3">
    <location>
        <begin position="397"/>
        <end position="444"/>
    </location>
</feature>
<protein>
    <recommendedName>
        <fullName evidence="6">TIGR01777 family protein</fullName>
    </recommendedName>
</protein>
<gene>
    <name evidence="4" type="ORF">SAMN05660282_01535</name>
</gene>
<dbReference type="InterPro" id="IPR010099">
    <property type="entry name" value="SDR39U1"/>
</dbReference>
<dbReference type="EMBL" id="FOPJ01000009">
    <property type="protein sequence ID" value="SFG65790.1"/>
    <property type="molecule type" value="Genomic_DNA"/>
</dbReference>
<organism evidence="4 5">
    <name type="scientific">Corynebacterium spheniscorum</name>
    <dbReference type="NCBI Taxonomy" id="185761"/>
    <lineage>
        <taxon>Bacteria</taxon>
        <taxon>Bacillati</taxon>
        <taxon>Actinomycetota</taxon>
        <taxon>Actinomycetes</taxon>
        <taxon>Mycobacteriales</taxon>
        <taxon>Corynebacteriaceae</taxon>
        <taxon>Corynebacterium</taxon>
    </lineage>
</organism>
<proteinExistence type="inferred from homology"/>
<feature type="domain" description="NAD-dependent epimerase/dehydratase" evidence="2">
    <location>
        <begin position="158"/>
        <end position="362"/>
    </location>
</feature>
<evidence type="ECO:0000259" key="3">
    <source>
        <dbReference type="Pfam" id="PF08338"/>
    </source>
</evidence>
<dbReference type="InterPro" id="IPR036291">
    <property type="entry name" value="NAD(P)-bd_dom_sf"/>
</dbReference>
<evidence type="ECO:0000259" key="2">
    <source>
        <dbReference type="Pfam" id="PF01370"/>
    </source>
</evidence>
<dbReference type="Pfam" id="PF01370">
    <property type="entry name" value="Epimerase"/>
    <property type="match status" value="1"/>
</dbReference>
<reference evidence="4 5" key="1">
    <citation type="submission" date="2016-10" db="EMBL/GenBank/DDBJ databases">
        <authorList>
            <person name="de Groot N.N."/>
        </authorList>
    </citation>
    <scope>NUCLEOTIDE SEQUENCE [LARGE SCALE GENOMIC DNA]</scope>
    <source>
        <strain>J11</strain>
        <strain evidence="5">PG 39</strain>
    </source>
</reference>